<feature type="region of interest" description="Disordered" evidence="1">
    <location>
        <begin position="443"/>
        <end position="469"/>
    </location>
</feature>
<evidence type="ECO:0000313" key="2">
    <source>
        <dbReference type="EMBL" id="KAH6656459.1"/>
    </source>
</evidence>
<dbReference type="PANTHER" id="PTHR42048:SF1">
    <property type="entry name" value="ARS-BINDING PROTEIN 2"/>
    <property type="match status" value="1"/>
</dbReference>
<dbReference type="OrthoDB" id="2104370at2759"/>
<dbReference type="InterPro" id="IPR018562">
    <property type="entry name" value="ARS-binding_2"/>
</dbReference>
<feature type="compositionally biased region" description="Low complexity" evidence="1">
    <location>
        <begin position="311"/>
        <end position="322"/>
    </location>
</feature>
<reference evidence="2" key="1">
    <citation type="journal article" date="2021" name="Nat. Commun.">
        <title>Genetic determinants of endophytism in the Arabidopsis root mycobiome.</title>
        <authorList>
            <person name="Mesny F."/>
            <person name="Miyauchi S."/>
            <person name="Thiergart T."/>
            <person name="Pickel B."/>
            <person name="Atanasova L."/>
            <person name="Karlsson M."/>
            <person name="Huettel B."/>
            <person name="Barry K.W."/>
            <person name="Haridas S."/>
            <person name="Chen C."/>
            <person name="Bauer D."/>
            <person name="Andreopoulos W."/>
            <person name="Pangilinan J."/>
            <person name="LaButti K."/>
            <person name="Riley R."/>
            <person name="Lipzen A."/>
            <person name="Clum A."/>
            <person name="Drula E."/>
            <person name="Henrissat B."/>
            <person name="Kohler A."/>
            <person name="Grigoriev I.V."/>
            <person name="Martin F.M."/>
            <person name="Hacquard S."/>
        </authorList>
    </citation>
    <scope>NUCLEOTIDE SEQUENCE</scope>
    <source>
        <strain evidence="2">MPI-SDFR-AT-0073</strain>
    </source>
</reference>
<proteinExistence type="predicted"/>
<dbReference type="Pfam" id="PF09441">
    <property type="entry name" value="Abp2"/>
    <property type="match status" value="1"/>
</dbReference>
<feature type="compositionally biased region" description="Polar residues" evidence="1">
    <location>
        <begin position="199"/>
        <end position="227"/>
    </location>
</feature>
<keyword evidence="3" id="KW-1185">Reference proteome</keyword>
<feature type="region of interest" description="Disordered" evidence="1">
    <location>
        <begin position="1"/>
        <end position="30"/>
    </location>
</feature>
<sequence length="668" mass="72254">MAIPMPAMTGIHPTPPSSATNISGRPDLPDKDISSTTIEDAYVNFILHCNPGVPVETDTNVLAEAFRVPPKSDGKTFSTFVLFELIKKLHVKEVKTWADLAVKLGVSQPDPEKGQSSQKIQQYAVRLKRWMHSMHIDAFFDYLVGNEHPYWTQVPTDPNPVCEEGRDGVLAEDDMALRSLLPEIRPRRGRRKPEDDLNKSPSQRPKLQSPSLNIDGTNSRSNFSESWTAHPDGQRTFLFPPTDEVRSSILPGSSSAFPWPSEYSQTPMTAYPHSAMTPINGNAFWPDEPRSAITPSKAKQLGRRHGAKVVSSAWRSASSNSSGKTRGRPPINRGFDSPLSAAPDGNRVFQATTFDKDIPQSAIVTSTPAFSAPNAPAPTSAPVSAPTSAPTSVPTPTSAGPTQSARLGRPGRLSLQVPERQGGSVRLATPPLPVVTVNGQSTVSAEDNNDASGEHSGPNLAGASASPQYRGPVALVPNTNGVTSQIMSRSLDESTVNINEVESLFISELLVANWLDASGNNIPACDFAEAEAIAKVVIGNMQKQALTPETFLLNLAALASGSVLQRGLKATITRIEVGPTANKYTCKWGLRYGDLIGNFSLTETVPHIAWKRESGNANIPAFDEVKEDHAAALHWKKKYEDLLHAVKMNHQQNTDLKISVIESLKESK</sequence>
<accession>A0A9P8UQE2</accession>
<feature type="compositionally biased region" description="Low complexity" evidence="1">
    <location>
        <begin position="369"/>
        <end position="402"/>
    </location>
</feature>
<organism evidence="2 3">
    <name type="scientific">Truncatella angustata</name>
    <dbReference type="NCBI Taxonomy" id="152316"/>
    <lineage>
        <taxon>Eukaryota</taxon>
        <taxon>Fungi</taxon>
        <taxon>Dikarya</taxon>
        <taxon>Ascomycota</taxon>
        <taxon>Pezizomycotina</taxon>
        <taxon>Sordariomycetes</taxon>
        <taxon>Xylariomycetidae</taxon>
        <taxon>Amphisphaeriales</taxon>
        <taxon>Sporocadaceae</taxon>
        <taxon>Truncatella</taxon>
    </lineage>
</organism>
<feature type="region of interest" description="Disordered" evidence="1">
    <location>
        <begin position="295"/>
        <end position="344"/>
    </location>
</feature>
<evidence type="ECO:0000313" key="3">
    <source>
        <dbReference type="Proteomes" id="UP000758603"/>
    </source>
</evidence>
<dbReference type="GeneID" id="70135509"/>
<comment type="caution">
    <text evidence="2">The sequence shown here is derived from an EMBL/GenBank/DDBJ whole genome shotgun (WGS) entry which is preliminary data.</text>
</comment>
<dbReference type="EMBL" id="JAGPXC010000002">
    <property type="protein sequence ID" value="KAH6656459.1"/>
    <property type="molecule type" value="Genomic_DNA"/>
</dbReference>
<dbReference type="Proteomes" id="UP000758603">
    <property type="component" value="Unassembled WGS sequence"/>
</dbReference>
<name>A0A9P8UQE2_9PEZI</name>
<dbReference type="GO" id="GO:0003688">
    <property type="term" value="F:DNA replication origin binding"/>
    <property type="evidence" value="ECO:0007669"/>
    <property type="project" value="TreeGrafter"/>
</dbReference>
<dbReference type="RefSeq" id="XP_045960693.1">
    <property type="nucleotide sequence ID" value="XM_046106618.1"/>
</dbReference>
<dbReference type="AlphaFoldDB" id="A0A9P8UQE2"/>
<gene>
    <name evidence="2" type="ORF">BKA67DRAFT_654796</name>
</gene>
<dbReference type="PANTHER" id="PTHR42048">
    <property type="entry name" value="ARS-BINDING PROTEIN 2"/>
    <property type="match status" value="1"/>
</dbReference>
<feature type="region of interest" description="Disordered" evidence="1">
    <location>
        <begin position="180"/>
        <end position="244"/>
    </location>
</feature>
<evidence type="ECO:0000256" key="1">
    <source>
        <dbReference type="SAM" id="MobiDB-lite"/>
    </source>
</evidence>
<feature type="region of interest" description="Disordered" evidence="1">
    <location>
        <begin position="369"/>
        <end position="409"/>
    </location>
</feature>
<protein>
    <submittedName>
        <fullName evidence="2">ARS binding protein 2-domain-containing protein</fullName>
    </submittedName>
</protein>